<keyword evidence="3" id="KW-0238">DNA-binding</keyword>
<dbReference type="SUPFAM" id="SSF46785">
    <property type="entry name" value="Winged helix' DNA-binding domain"/>
    <property type="match status" value="1"/>
</dbReference>
<dbReference type="EMBL" id="JABVED010000001">
    <property type="protein sequence ID" value="MBC6445959.1"/>
    <property type="molecule type" value="Genomic_DNA"/>
</dbReference>
<evidence type="ECO:0000256" key="2">
    <source>
        <dbReference type="ARBA" id="ARBA00023015"/>
    </source>
</evidence>
<keyword evidence="4" id="KW-0804">Transcription</keyword>
<dbReference type="RefSeq" id="WP_187218012.1">
    <property type="nucleotide sequence ID" value="NZ_JABVED010000001.1"/>
</dbReference>
<reference evidence="5 6" key="1">
    <citation type="submission" date="2020-06" db="EMBL/GenBank/DDBJ databases">
        <title>Actinokineospora xiongansis sp. nov., isolated from soil of Baiyangdian.</title>
        <authorList>
            <person name="Zhang X."/>
        </authorList>
    </citation>
    <scope>NUCLEOTIDE SEQUENCE [LARGE SCALE GENOMIC DNA]</scope>
    <source>
        <strain evidence="5 6">HBU206404</strain>
    </source>
</reference>
<dbReference type="Proteomes" id="UP000734823">
    <property type="component" value="Unassembled WGS sequence"/>
</dbReference>
<dbReference type="InterPro" id="IPR036390">
    <property type="entry name" value="WH_DNA-bd_sf"/>
</dbReference>
<dbReference type="InterPro" id="IPR005650">
    <property type="entry name" value="BlaI_family"/>
</dbReference>
<proteinExistence type="inferred from homology"/>
<name>A0ABR7KZZ4_9PSEU</name>
<dbReference type="Pfam" id="PF03965">
    <property type="entry name" value="Penicillinase_R"/>
    <property type="match status" value="1"/>
</dbReference>
<sequence length="134" mass="14707">MTLRDHDRGGLSLRSSLEAETLGVLWSSPEPLYVRNVMDRVNEGRETPLAYTTVMTVLLRLTEKGAAARDQQGRRYAYRATSSSPAGMAVRQVLVAHGADAIPHFVQQARSDPALLRLLHATLLSATSNRQHSA</sequence>
<keyword evidence="2" id="KW-0805">Transcription regulation</keyword>
<evidence type="ECO:0000313" key="6">
    <source>
        <dbReference type="Proteomes" id="UP000734823"/>
    </source>
</evidence>
<evidence type="ECO:0000256" key="4">
    <source>
        <dbReference type="ARBA" id="ARBA00023163"/>
    </source>
</evidence>
<evidence type="ECO:0000313" key="5">
    <source>
        <dbReference type="EMBL" id="MBC6445959.1"/>
    </source>
</evidence>
<keyword evidence="6" id="KW-1185">Reference proteome</keyword>
<dbReference type="Gene3D" id="1.10.10.10">
    <property type="entry name" value="Winged helix-like DNA-binding domain superfamily/Winged helix DNA-binding domain"/>
    <property type="match status" value="1"/>
</dbReference>
<comment type="caution">
    <text evidence="5">The sequence shown here is derived from an EMBL/GenBank/DDBJ whole genome shotgun (WGS) entry which is preliminary data.</text>
</comment>
<gene>
    <name evidence="5" type="ORF">GPZ80_02080</name>
</gene>
<evidence type="ECO:0000256" key="3">
    <source>
        <dbReference type="ARBA" id="ARBA00023125"/>
    </source>
</evidence>
<accession>A0ABR7KZZ4</accession>
<protein>
    <submittedName>
        <fullName evidence="5">BlaI/MecI/CopY family transcriptional regulator</fullName>
    </submittedName>
</protein>
<comment type="similarity">
    <text evidence="1">Belongs to the BlaI transcriptional regulatory family.</text>
</comment>
<dbReference type="InterPro" id="IPR036388">
    <property type="entry name" value="WH-like_DNA-bd_sf"/>
</dbReference>
<organism evidence="5 6">
    <name type="scientific">Actinokineospora xionganensis</name>
    <dbReference type="NCBI Taxonomy" id="2684470"/>
    <lineage>
        <taxon>Bacteria</taxon>
        <taxon>Bacillati</taxon>
        <taxon>Actinomycetota</taxon>
        <taxon>Actinomycetes</taxon>
        <taxon>Pseudonocardiales</taxon>
        <taxon>Pseudonocardiaceae</taxon>
        <taxon>Actinokineospora</taxon>
    </lineage>
</organism>
<evidence type="ECO:0000256" key="1">
    <source>
        <dbReference type="ARBA" id="ARBA00011046"/>
    </source>
</evidence>